<keyword evidence="3 10" id="KW-0813">Transport</keyword>
<evidence type="ECO:0000313" key="13">
    <source>
        <dbReference type="Proteomes" id="UP000194798"/>
    </source>
</evidence>
<evidence type="ECO:0000256" key="3">
    <source>
        <dbReference type="ARBA" id="ARBA00022448"/>
    </source>
</evidence>
<sequence>MPNKKQQGMVLIIVLWFIILVTILVFTLASETRLSATMVSHHQQAVMQRADLLKALRLAEMELLLSRMPEPPKKDNEEELEDRKNPYYRFDGRPLTLSYPNQPENIVIRIYDHAGRLNLRRLAPHQMQALLTRYIGTEDKERLNQLMDAWQDWIDPDDLERLNGAESKYYQDLENPYEPRQGLLETVEELLLIRGFAEIFTLRDLNSAFTIYGNNNGINPNLASREILETVPGLSAESIEKILQARQEKEFKNNQDLNEIMEATELNEFIPWIHFTNSSFYTIALQIIDPNITTPPDPDEVQQAFMVTVQVMGTSRPPQVLRVDPYGVLPDSGYAFLPAIDKAEDNIN</sequence>
<dbReference type="InterPro" id="IPR010994">
    <property type="entry name" value="RuvA_2-like"/>
</dbReference>
<organism evidence="12 13">
    <name type="scientific">Thioflexithrix psekupsensis</name>
    <dbReference type="NCBI Taxonomy" id="1570016"/>
    <lineage>
        <taxon>Bacteria</taxon>
        <taxon>Pseudomonadati</taxon>
        <taxon>Pseudomonadota</taxon>
        <taxon>Gammaproteobacteria</taxon>
        <taxon>Thiotrichales</taxon>
        <taxon>Thioflexithrix</taxon>
    </lineage>
</organism>
<evidence type="ECO:0000259" key="11">
    <source>
        <dbReference type="Pfam" id="PF21687"/>
    </source>
</evidence>
<dbReference type="GO" id="GO:0005886">
    <property type="term" value="C:plasma membrane"/>
    <property type="evidence" value="ECO:0007669"/>
    <property type="project" value="UniProtKB-SubCell"/>
</dbReference>
<dbReference type="EMBL" id="MSLT01000006">
    <property type="protein sequence ID" value="OUD15360.1"/>
    <property type="molecule type" value="Genomic_DNA"/>
</dbReference>
<reference evidence="12 13" key="1">
    <citation type="submission" date="2016-12" db="EMBL/GenBank/DDBJ databases">
        <title>Thioflexothrix psekupsii D3 genome sequencing and assembly.</title>
        <authorList>
            <person name="Fomenkov A."/>
            <person name="Vincze T."/>
            <person name="Grabovich M."/>
            <person name="Anton B.P."/>
            <person name="Dubinina G."/>
            <person name="Orlova M."/>
            <person name="Belousova E."/>
            <person name="Roberts R.J."/>
        </authorList>
    </citation>
    <scope>NUCLEOTIDE SEQUENCE [LARGE SCALE GENOMIC DNA]</scope>
    <source>
        <strain evidence="12">D3</strain>
    </source>
</reference>
<dbReference type="SUPFAM" id="SSF158544">
    <property type="entry name" value="GspK insert domain-like"/>
    <property type="match status" value="1"/>
</dbReference>
<dbReference type="RefSeq" id="WP_086486953.1">
    <property type="nucleotide sequence ID" value="NZ_MSLT01000006.1"/>
</dbReference>
<dbReference type="OrthoDB" id="9181871at2"/>
<proteinExistence type="inferred from homology"/>
<dbReference type="Pfam" id="PF21687">
    <property type="entry name" value="T2SSK_1st"/>
    <property type="match status" value="1"/>
</dbReference>
<keyword evidence="13" id="KW-1185">Reference proteome</keyword>
<dbReference type="InterPro" id="IPR038072">
    <property type="entry name" value="GspK_central_sf"/>
</dbReference>
<accession>A0A251XB90</accession>
<dbReference type="PANTHER" id="PTHR38831:SF2">
    <property type="entry name" value="TYPE II SECRETION SYSTEM PROTEIN K"/>
    <property type="match status" value="1"/>
</dbReference>
<dbReference type="InterPro" id="IPR005628">
    <property type="entry name" value="GspK"/>
</dbReference>
<keyword evidence="4 10" id="KW-1003">Cell membrane</keyword>
<evidence type="ECO:0000256" key="10">
    <source>
        <dbReference type="PIRNR" id="PIRNR002786"/>
    </source>
</evidence>
<comment type="similarity">
    <text evidence="2 10">Belongs to the GSP K family.</text>
</comment>
<dbReference type="Proteomes" id="UP000194798">
    <property type="component" value="Unassembled WGS sequence"/>
</dbReference>
<dbReference type="SUPFAM" id="SSF47781">
    <property type="entry name" value="RuvA domain 2-like"/>
    <property type="match status" value="1"/>
</dbReference>
<dbReference type="GO" id="GO:0009306">
    <property type="term" value="P:protein secretion"/>
    <property type="evidence" value="ECO:0007669"/>
    <property type="project" value="InterPro"/>
</dbReference>
<gene>
    <name evidence="12" type="ORF">TPSD3_02180</name>
</gene>
<dbReference type="AlphaFoldDB" id="A0A251XB90"/>
<keyword evidence="7" id="KW-0653">Protein transport</keyword>
<dbReference type="InterPro" id="IPR049031">
    <property type="entry name" value="T2SSK_SAM-like_1st"/>
</dbReference>
<evidence type="ECO:0000256" key="2">
    <source>
        <dbReference type="ARBA" id="ARBA00007246"/>
    </source>
</evidence>
<keyword evidence="8" id="KW-1133">Transmembrane helix</keyword>
<comment type="subcellular location">
    <subcellularLocation>
        <location evidence="1 10">Cell inner membrane</location>
    </subcellularLocation>
</comment>
<feature type="domain" description="T2SS protein K first SAM-like" evidence="11">
    <location>
        <begin position="116"/>
        <end position="198"/>
    </location>
</feature>
<evidence type="ECO:0000256" key="5">
    <source>
        <dbReference type="ARBA" id="ARBA00022519"/>
    </source>
</evidence>
<keyword evidence="9 10" id="KW-0472">Membrane</keyword>
<comment type="caution">
    <text evidence="12">The sequence shown here is derived from an EMBL/GenBank/DDBJ whole genome shotgun (WGS) entry which is preliminary data.</text>
</comment>
<evidence type="ECO:0000256" key="1">
    <source>
        <dbReference type="ARBA" id="ARBA00004533"/>
    </source>
</evidence>
<keyword evidence="5 10" id="KW-0997">Cell inner membrane</keyword>
<protein>
    <recommendedName>
        <fullName evidence="10">Type II secretion system protein K</fullName>
    </recommendedName>
</protein>
<dbReference type="PIRSF" id="PIRSF002786">
    <property type="entry name" value="XcpX"/>
    <property type="match status" value="1"/>
</dbReference>
<dbReference type="Gene3D" id="1.10.40.60">
    <property type="entry name" value="EpsJ-like"/>
    <property type="match status" value="1"/>
</dbReference>
<evidence type="ECO:0000313" key="12">
    <source>
        <dbReference type="EMBL" id="OUD15360.1"/>
    </source>
</evidence>
<keyword evidence="6" id="KW-0812">Transmembrane</keyword>
<dbReference type="PANTHER" id="PTHR38831">
    <property type="entry name" value="TYPE II SECRETION SYSTEM PROTEIN K"/>
    <property type="match status" value="1"/>
</dbReference>
<evidence type="ECO:0000256" key="9">
    <source>
        <dbReference type="ARBA" id="ARBA00023136"/>
    </source>
</evidence>
<evidence type="ECO:0000256" key="6">
    <source>
        <dbReference type="ARBA" id="ARBA00022692"/>
    </source>
</evidence>
<evidence type="ECO:0000256" key="8">
    <source>
        <dbReference type="ARBA" id="ARBA00022989"/>
    </source>
</evidence>
<evidence type="ECO:0000256" key="4">
    <source>
        <dbReference type="ARBA" id="ARBA00022475"/>
    </source>
</evidence>
<name>A0A251XB90_9GAMM</name>
<evidence type="ECO:0000256" key="7">
    <source>
        <dbReference type="ARBA" id="ARBA00022927"/>
    </source>
</evidence>